<reference evidence="2 3" key="1">
    <citation type="submission" date="2019-01" db="EMBL/GenBank/DDBJ databases">
        <title>Genome sequences of Streptomyces and Rhizobium isolates collected from root and soil.</title>
        <authorList>
            <person name="Chhettri S."/>
            <person name="Sevigny J.L."/>
            <person name="Sen A."/>
            <person name="Ennis N."/>
            <person name="Tisa L."/>
        </authorList>
    </citation>
    <scope>NUCLEOTIDE SEQUENCE [LARGE SCALE GENOMIC DNA]</scope>
    <source>
        <strain evidence="2 3">San01</strain>
    </source>
</reference>
<proteinExistence type="predicted"/>
<evidence type="ECO:0000256" key="1">
    <source>
        <dbReference type="SAM" id="MobiDB-lite"/>
    </source>
</evidence>
<dbReference type="OrthoDB" id="4309683at2"/>
<evidence type="ECO:0000313" key="2">
    <source>
        <dbReference type="EMBL" id="RVU26304.1"/>
    </source>
</evidence>
<accession>A0A437PVK6</accession>
<dbReference type="Proteomes" id="UP000283128">
    <property type="component" value="Unassembled WGS sequence"/>
</dbReference>
<evidence type="ECO:0000313" key="3">
    <source>
        <dbReference type="Proteomes" id="UP000283128"/>
    </source>
</evidence>
<dbReference type="EMBL" id="RZYA01000004">
    <property type="protein sequence ID" value="RVU26304.1"/>
    <property type="molecule type" value="Genomic_DNA"/>
</dbReference>
<comment type="caution">
    <text evidence="2">The sequence shown here is derived from an EMBL/GenBank/DDBJ whole genome shotgun (WGS) entry which is preliminary data.</text>
</comment>
<protein>
    <submittedName>
        <fullName evidence="2">Uncharacterized protein</fullName>
    </submittedName>
</protein>
<organism evidence="2 3">
    <name type="scientific">Streptomyces antnestii</name>
    <dbReference type="NCBI Taxonomy" id="2494256"/>
    <lineage>
        <taxon>Bacteria</taxon>
        <taxon>Bacillati</taxon>
        <taxon>Actinomycetota</taxon>
        <taxon>Actinomycetes</taxon>
        <taxon>Kitasatosporales</taxon>
        <taxon>Streptomycetaceae</taxon>
        <taxon>Streptomyces</taxon>
    </lineage>
</organism>
<feature type="region of interest" description="Disordered" evidence="1">
    <location>
        <begin position="64"/>
        <end position="87"/>
    </location>
</feature>
<keyword evidence="3" id="KW-1185">Reference proteome</keyword>
<name>A0A437PVK6_9ACTN</name>
<sequence length="87" mass="9417">MPSLTVVVSSDTDICFSPGLYGDCLPTFQPAGPRFHSGPGARLSPRGDFGFLALSCSHTRRVRSTGRSARIASHRHDGHRHSDVNQL</sequence>
<dbReference type="AlphaFoldDB" id="A0A437PVK6"/>
<gene>
    <name evidence="2" type="ORF">EOT10_12140</name>
</gene>